<protein>
    <submittedName>
        <fullName evidence="1">R.Pab1 family restriction endonuclease</fullName>
    </submittedName>
</protein>
<accession>A0A7J3KH45</accession>
<reference evidence="1" key="1">
    <citation type="journal article" date="2020" name="mSystems">
        <title>Genome- and Community-Level Interaction Insights into Carbon Utilization and Element Cycling Functions of Hydrothermarchaeota in Hydrothermal Sediment.</title>
        <authorList>
            <person name="Zhou Z."/>
            <person name="Liu Y."/>
            <person name="Xu W."/>
            <person name="Pan J."/>
            <person name="Luo Z.H."/>
            <person name="Li M."/>
        </authorList>
    </citation>
    <scope>NUCLEOTIDE SEQUENCE [LARGE SCALE GENOMIC DNA]</scope>
    <source>
        <strain evidence="1">SpSt-638</strain>
    </source>
</reference>
<evidence type="ECO:0000313" key="1">
    <source>
        <dbReference type="EMBL" id="HGQ59798.1"/>
    </source>
</evidence>
<keyword evidence="1" id="KW-0540">Nuclease</keyword>
<keyword evidence="1" id="KW-0378">Hydrolase</keyword>
<dbReference type="AlphaFoldDB" id="A0A7J3KH45"/>
<dbReference type="EMBL" id="DTBE01000100">
    <property type="protein sequence ID" value="HGQ59798.1"/>
    <property type="molecule type" value="Genomic_DNA"/>
</dbReference>
<keyword evidence="1" id="KW-0255">Endonuclease</keyword>
<organism evidence="1">
    <name type="scientific">Staphylothermus marinus</name>
    <dbReference type="NCBI Taxonomy" id="2280"/>
    <lineage>
        <taxon>Archaea</taxon>
        <taxon>Thermoproteota</taxon>
        <taxon>Thermoprotei</taxon>
        <taxon>Desulfurococcales</taxon>
        <taxon>Desulfurococcaceae</taxon>
        <taxon>Staphylothermus</taxon>
    </lineage>
</organism>
<gene>
    <name evidence="1" type="ORF">ENU09_03700</name>
</gene>
<name>A0A7J3KH45_STAMA</name>
<sequence>MMSDRQYCECVLADSEVLCKLPITLPTSKVRVKRITRKNNIEEIEPVPPRSEILTVNDYIEWQISYAFDNNLIEFGLILKEFYTNGYLKEDEICNIFRKIGNMPTFEENYRIQRNMKDFSQLDEFVLIYEKTPILRLPMHDGSFIDIVLRHKQRAVGNQAMVYIYIPINSESLKPEEPLLGRKAFRGETVMWYPRKEHVSGLLKAFLIASLKHRKDIENILMNNLSIKC</sequence>
<dbReference type="GO" id="GO:0004519">
    <property type="term" value="F:endonuclease activity"/>
    <property type="evidence" value="ECO:0007669"/>
    <property type="project" value="UniProtKB-KW"/>
</dbReference>
<proteinExistence type="predicted"/>
<comment type="caution">
    <text evidence="1">The sequence shown here is derived from an EMBL/GenBank/DDBJ whole genome shotgun (WGS) entry which is preliminary data.</text>
</comment>